<protein>
    <recommendedName>
        <fullName evidence="5">Protein TonB</fullName>
    </recommendedName>
</protein>
<evidence type="ECO:0000313" key="8">
    <source>
        <dbReference type="EMBL" id="QIF95429.1"/>
    </source>
</evidence>
<evidence type="ECO:0000256" key="3">
    <source>
        <dbReference type="ARBA" id="ARBA00022989"/>
    </source>
</evidence>
<organism evidence="8 9">
    <name type="scientific">Proteus vulgaris</name>
    <dbReference type="NCBI Taxonomy" id="585"/>
    <lineage>
        <taxon>Bacteria</taxon>
        <taxon>Pseudomonadati</taxon>
        <taxon>Pseudomonadota</taxon>
        <taxon>Gammaproteobacteria</taxon>
        <taxon>Enterobacterales</taxon>
        <taxon>Morganellaceae</taxon>
        <taxon>Proteus</taxon>
    </lineage>
</organism>
<keyword evidence="5" id="KW-1003">Cell membrane</keyword>
<keyword evidence="5" id="KW-0735">Signal-anchor</keyword>
<gene>
    <name evidence="8" type="ORF">GTH24_16700</name>
</gene>
<dbReference type="EMBL" id="CP047344">
    <property type="protein sequence ID" value="QIF95429.1"/>
    <property type="molecule type" value="Genomic_DNA"/>
</dbReference>
<keyword evidence="5" id="KW-0997">Cell inner membrane</keyword>
<comment type="subcellular location">
    <subcellularLocation>
        <location evidence="5">Cell inner membrane</location>
        <topology evidence="5">Single-pass membrane protein</topology>
        <orientation evidence="5">Periplasmic side</orientation>
    </subcellularLocation>
    <subcellularLocation>
        <location evidence="1">Membrane</location>
        <topology evidence="1">Single-pass membrane protein</topology>
    </subcellularLocation>
</comment>
<dbReference type="Proteomes" id="UP000503287">
    <property type="component" value="Chromosome"/>
</dbReference>
<dbReference type="InterPro" id="IPR037682">
    <property type="entry name" value="TonB_C"/>
</dbReference>
<keyword evidence="6" id="KW-0732">Signal</keyword>
<dbReference type="SUPFAM" id="SSF74653">
    <property type="entry name" value="TolA/TonB C-terminal domain"/>
    <property type="match status" value="1"/>
</dbReference>
<keyword evidence="5" id="KW-0813">Transport</keyword>
<dbReference type="GO" id="GO:0005886">
    <property type="term" value="C:plasma membrane"/>
    <property type="evidence" value="ECO:0007669"/>
    <property type="project" value="UniProtKB-SubCell"/>
</dbReference>
<dbReference type="NCBIfam" id="TIGR01352">
    <property type="entry name" value="tonB_Cterm"/>
    <property type="match status" value="1"/>
</dbReference>
<keyword evidence="5" id="KW-0653">Protein transport</keyword>
<evidence type="ECO:0000256" key="5">
    <source>
        <dbReference type="RuleBase" id="RU362123"/>
    </source>
</evidence>
<sequence length="141" mass="16117">MKIKLAILSLLCSTILLNGCATQSIQPDAQSNLLLKAKLIDEPEKITQNEIDKSNFTVKNRPKNLLRVYPNYPVRAYYQGIEGTLNIKFDIDENGYVQNIRMLDSPLVDVFGLSTIHAMEKWRYESGKPAKDLNLTIEFKR</sequence>
<dbReference type="GO" id="GO:0015031">
    <property type="term" value="P:protein transport"/>
    <property type="evidence" value="ECO:0007669"/>
    <property type="project" value="UniProtKB-UniRule"/>
</dbReference>
<dbReference type="InterPro" id="IPR003538">
    <property type="entry name" value="TonB"/>
</dbReference>
<dbReference type="PRINTS" id="PR01374">
    <property type="entry name" value="TONBPROTEIN"/>
</dbReference>
<dbReference type="Gene3D" id="3.30.2420.10">
    <property type="entry name" value="TonB"/>
    <property type="match status" value="1"/>
</dbReference>
<evidence type="ECO:0000313" key="9">
    <source>
        <dbReference type="Proteomes" id="UP000503287"/>
    </source>
</evidence>
<keyword evidence="2" id="KW-0812">Transmembrane</keyword>
<proteinExistence type="inferred from homology"/>
<dbReference type="RefSeq" id="WP_164526737.1">
    <property type="nucleotide sequence ID" value="NZ_CP047344.1"/>
</dbReference>
<name>A0A6G6SQU3_PROVU</name>
<dbReference type="GO" id="GO:0055085">
    <property type="term" value="P:transmembrane transport"/>
    <property type="evidence" value="ECO:0007669"/>
    <property type="project" value="InterPro"/>
</dbReference>
<reference evidence="8 9" key="1">
    <citation type="submission" date="2020-01" db="EMBL/GenBank/DDBJ databases">
        <title>The genomic epidemiology of tigecycline resistance gene tet(X) variants in a swine farm in China.</title>
        <authorList>
            <person name="Peng K."/>
            <person name="Li R."/>
        </authorList>
    </citation>
    <scope>NUCLEOTIDE SEQUENCE [LARGE SCALE GENOMIC DNA]</scope>
    <source>
        <strain evidence="8 9">ZN3</strain>
    </source>
</reference>
<dbReference type="PROSITE" id="PS52015">
    <property type="entry name" value="TONB_CTD"/>
    <property type="match status" value="1"/>
</dbReference>
<keyword evidence="9" id="KW-1185">Reference proteome</keyword>
<evidence type="ECO:0000259" key="7">
    <source>
        <dbReference type="PROSITE" id="PS52015"/>
    </source>
</evidence>
<accession>A0A6G6SQU3</accession>
<comment type="function">
    <text evidence="5">Interacts with outer membrane receptor proteins that carry out high-affinity binding and energy dependent uptake into the periplasmic space of specific substrates. It could act to transduce energy from the cytoplasmic membrane to specific energy-requiring processes in the outer membrane, resulting in the release into the periplasm of ligands bound by these outer membrane proteins.</text>
</comment>
<keyword evidence="4" id="KW-0472">Membrane</keyword>
<evidence type="ECO:0000256" key="2">
    <source>
        <dbReference type="ARBA" id="ARBA00022692"/>
    </source>
</evidence>
<dbReference type="GO" id="GO:0015891">
    <property type="term" value="P:siderophore transport"/>
    <property type="evidence" value="ECO:0007669"/>
    <property type="project" value="InterPro"/>
</dbReference>
<dbReference type="Pfam" id="PF03544">
    <property type="entry name" value="TonB_C"/>
    <property type="match status" value="1"/>
</dbReference>
<evidence type="ECO:0000256" key="4">
    <source>
        <dbReference type="ARBA" id="ARBA00023136"/>
    </source>
</evidence>
<dbReference type="InterPro" id="IPR006260">
    <property type="entry name" value="TonB/TolA_C"/>
</dbReference>
<evidence type="ECO:0000256" key="1">
    <source>
        <dbReference type="ARBA" id="ARBA00004167"/>
    </source>
</evidence>
<comment type="similarity">
    <text evidence="5">Belongs to the TonB family.</text>
</comment>
<dbReference type="GO" id="GO:0031992">
    <property type="term" value="F:energy transducer activity"/>
    <property type="evidence" value="ECO:0007669"/>
    <property type="project" value="InterPro"/>
</dbReference>
<dbReference type="AlphaFoldDB" id="A0A6G6SQU3"/>
<feature type="domain" description="TonB C-terminal" evidence="7">
    <location>
        <begin position="57"/>
        <end position="141"/>
    </location>
</feature>
<evidence type="ECO:0000256" key="6">
    <source>
        <dbReference type="SAM" id="SignalP"/>
    </source>
</evidence>
<feature type="chain" id="PRO_5026024581" description="Protein TonB" evidence="6">
    <location>
        <begin position="19"/>
        <end position="141"/>
    </location>
</feature>
<feature type="signal peptide" evidence="6">
    <location>
        <begin position="1"/>
        <end position="18"/>
    </location>
</feature>
<keyword evidence="3" id="KW-1133">Transmembrane helix</keyword>
<dbReference type="GO" id="GO:0030288">
    <property type="term" value="C:outer membrane-bounded periplasmic space"/>
    <property type="evidence" value="ECO:0007669"/>
    <property type="project" value="InterPro"/>
</dbReference>